<dbReference type="InterPro" id="IPR001647">
    <property type="entry name" value="HTH_TetR"/>
</dbReference>
<accession>A0A494WKC4</accession>
<dbReference type="InterPro" id="IPR050624">
    <property type="entry name" value="HTH-type_Tx_Regulator"/>
</dbReference>
<dbReference type="Gene3D" id="1.10.357.10">
    <property type="entry name" value="Tetracycline Repressor, domain 2"/>
    <property type="match status" value="1"/>
</dbReference>
<organism evidence="4 5">
    <name type="scientific">Clostridium scindens (strain ATCC 35704 / DSM 5676 / VPI 13733 / 19)</name>
    <dbReference type="NCBI Taxonomy" id="411468"/>
    <lineage>
        <taxon>Bacteria</taxon>
        <taxon>Bacillati</taxon>
        <taxon>Bacillota</taxon>
        <taxon>Clostridia</taxon>
        <taxon>Lachnospirales</taxon>
        <taxon>Lachnospiraceae</taxon>
    </lineage>
</organism>
<gene>
    <name evidence="4" type="primary">ttgR</name>
    <name evidence="4" type="ORF">HDCHBGLK_01495</name>
</gene>
<dbReference type="AlphaFoldDB" id="A0A494WKC4"/>
<dbReference type="PANTHER" id="PTHR43479">
    <property type="entry name" value="ACREF/ENVCD OPERON REPRESSOR-RELATED"/>
    <property type="match status" value="1"/>
</dbReference>
<feature type="DNA-binding region" description="H-T-H motif" evidence="2">
    <location>
        <begin position="32"/>
        <end position="51"/>
    </location>
</feature>
<dbReference type="GeneID" id="62695717"/>
<dbReference type="GO" id="GO:0003677">
    <property type="term" value="F:DNA binding"/>
    <property type="evidence" value="ECO:0007669"/>
    <property type="project" value="UniProtKB-UniRule"/>
</dbReference>
<dbReference type="KEGG" id="csci:HDCHBGLK_01495"/>
<protein>
    <submittedName>
        <fullName evidence="4">HTH-type transcriptional regulator TtgR</fullName>
    </submittedName>
</protein>
<proteinExistence type="predicted"/>
<name>A0A494WKC4_CLOS5</name>
<evidence type="ECO:0000256" key="1">
    <source>
        <dbReference type="ARBA" id="ARBA00023125"/>
    </source>
</evidence>
<dbReference type="InterPro" id="IPR009057">
    <property type="entry name" value="Homeodomain-like_sf"/>
</dbReference>
<evidence type="ECO:0000313" key="5">
    <source>
        <dbReference type="Proteomes" id="UP000289664"/>
    </source>
</evidence>
<evidence type="ECO:0000259" key="3">
    <source>
        <dbReference type="PROSITE" id="PS50977"/>
    </source>
</evidence>
<dbReference type="PANTHER" id="PTHR43479:SF11">
    <property type="entry name" value="ACREF_ENVCD OPERON REPRESSOR-RELATED"/>
    <property type="match status" value="1"/>
</dbReference>
<keyword evidence="5" id="KW-1185">Reference proteome</keyword>
<dbReference type="SUPFAM" id="SSF46689">
    <property type="entry name" value="Homeodomain-like"/>
    <property type="match status" value="1"/>
</dbReference>
<dbReference type="OrthoDB" id="9814200at2"/>
<dbReference type="Pfam" id="PF00440">
    <property type="entry name" value="TetR_N"/>
    <property type="match status" value="1"/>
</dbReference>
<reference evidence="4 5" key="1">
    <citation type="journal article" date="2019" name="Appl. Environ. Microbiol.">
        <title>Clostridium scindens ATCC 35704: integration of nutritional requirements, the complete genome sequence, and global transcriptional responses to bile acids.</title>
        <authorList>
            <person name="Devendran S."/>
            <person name="Shrestha R."/>
            <person name="Alves J.M.P."/>
            <person name="Wolf P.G."/>
            <person name="Ly L."/>
            <person name="Hernandez A.G."/>
            <person name="Mendez-Garcia C."/>
            <person name="Inboden A."/>
            <person name="Wiley J."/>
            <person name="Paul O."/>
            <person name="Allen A."/>
            <person name="Springer E."/>
            <person name="Wright C.L."/>
            <person name="Fields C.J."/>
            <person name="Daniel S.L."/>
            <person name="Ridlon J.M."/>
        </authorList>
    </citation>
    <scope>NUCLEOTIDE SEQUENCE [LARGE SCALE GENOMIC DNA]</scope>
    <source>
        <strain evidence="4 5">ATCC 35704</strain>
    </source>
</reference>
<dbReference type="Proteomes" id="UP000289664">
    <property type="component" value="Chromosome"/>
</dbReference>
<feature type="domain" description="HTH tetR-type" evidence="3">
    <location>
        <begin position="8"/>
        <end position="69"/>
    </location>
</feature>
<dbReference type="EMBL" id="CP036170">
    <property type="protein sequence ID" value="QBF74099.1"/>
    <property type="molecule type" value="Genomic_DNA"/>
</dbReference>
<sequence length="218" mass="25317">MARNKYPEETRNLIVDTAARLFMEKGYDHTSIQDIIDNLGGLTKGAIYHHFKSKEEIVYAVFEKLYASADVDMKKVCESKELNGFQKLQEVFRLSIFNPVQNDVFVVAIDMIKNPQLLVIYLRDTVQTESTEIVRRILEEGIEDGSIKTEYPKELAEVLMLLGGIWLNPMVYHCDSAEIVRKTRFYKHMLEALGLNLIEDSWIERIESYAVLYQENQK</sequence>
<dbReference type="RefSeq" id="WP_009249764.1">
    <property type="nucleotide sequence ID" value="NZ_CP036170.1"/>
</dbReference>
<keyword evidence="1 2" id="KW-0238">DNA-binding</keyword>
<evidence type="ECO:0000313" key="4">
    <source>
        <dbReference type="EMBL" id="QBF74099.1"/>
    </source>
</evidence>
<dbReference type="PROSITE" id="PS50977">
    <property type="entry name" value="HTH_TETR_2"/>
    <property type="match status" value="1"/>
</dbReference>
<evidence type="ECO:0000256" key="2">
    <source>
        <dbReference type="PROSITE-ProRule" id="PRU00335"/>
    </source>
</evidence>